<dbReference type="AlphaFoldDB" id="J9DQ62"/>
<keyword evidence="1" id="KW-0472">Membrane</keyword>
<proteinExistence type="predicted"/>
<keyword evidence="1" id="KW-1133">Transmembrane helix</keyword>
<evidence type="ECO:0000256" key="1">
    <source>
        <dbReference type="SAM" id="Phobius"/>
    </source>
</evidence>
<feature type="non-terminal residue" evidence="2">
    <location>
        <position position="56"/>
    </location>
</feature>
<evidence type="ECO:0000313" key="3">
    <source>
        <dbReference type="Proteomes" id="UP000004810"/>
    </source>
</evidence>
<name>J9DQ62_WUCBA</name>
<sequence>MKKTNELKYHQLPLMQLPPPPTTTTTTTIVIIIIIIIITTNTAMSTAIATISIAHS</sequence>
<comment type="caution">
    <text evidence="2">The sequence shown here is derived from an EMBL/GenBank/DDBJ whole genome shotgun (WGS) entry which is preliminary data.</text>
</comment>
<organism evidence="2 3">
    <name type="scientific">Wuchereria bancrofti</name>
    <dbReference type="NCBI Taxonomy" id="6293"/>
    <lineage>
        <taxon>Eukaryota</taxon>
        <taxon>Metazoa</taxon>
        <taxon>Ecdysozoa</taxon>
        <taxon>Nematoda</taxon>
        <taxon>Chromadorea</taxon>
        <taxon>Rhabditida</taxon>
        <taxon>Spirurina</taxon>
        <taxon>Spiruromorpha</taxon>
        <taxon>Filarioidea</taxon>
        <taxon>Onchocercidae</taxon>
        <taxon>Wuchereria</taxon>
    </lineage>
</organism>
<evidence type="ECO:0000313" key="2">
    <source>
        <dbReference type="EMBL" id="EJW71681.1"/>
    </source>
</evidence>
<keyword evidence="1" id="KW-0812">Transmembrane</keyword>
<dbReference type="EMBL" id="ADBV01017962">
    <property type="protein sequence ID" value="EJW71681.1"/>
    <property type="molecule type" value="Genomic_DNA"/>
</dbReference>
<reference evidence="3" key="1">
    <citation type="submission" date="2012-08" db="EMBL/GenBank/DDBJ databases">
        <title>The Genome Sequence of Wuchereria bancrofti.</title>
        <authorList>
            <person name="Nutman T.B."/>
            <person name="Fink D.L."/>
            <person name="Russ C."/>
            <person name="Young S."/>
            <person name="Zeng Q."/>
            <person name="Koehrsen M."/>
            <person name="Alvarado L."/>
            <person name="Berlin A."/>
            <person name="Chapman S.B."/>
            <person name="Chen Z."/>
            <person name="Freedman E."/>
            <person name="Gellesch M."/>
            <person name="Goldberg J."/>
            <person name="Griggs A."/>
            <person name="Gujja S."/>
            <person name="Heilman E.R."/>
            <person name="Heiman D."/>
            <person name="Hepburn T."/>
            <person name="Howarth C."/>
            <person name="Jen D."/>
            <person name="Larson L."/>
            <person name="Lewis B."/>
            <person name="Mehta T."/>
            <person name="Park D."/>
            <person name="Pearson M."/>
            <person name="Roberts A."/>
            <person name="Saif S."/>
            <person name="Shea T."/>
            <person name="Shenoy N."/>
            <person name="Sisk P."/>
            <person name="Stolte C."/>
            <person name="Sykes S."/>
            <person name="Walk T."/>
            <person name="White J."/>
            <person name="Yandava C."/>
            <person name="Haas B."/>
            <person name="Henn M.R."/>
            <person name="Nusbaum C."/>
            <person name="Birren B."/>
        </authorList>
    </citation>
    <scope>NUCLEOTIDE SEQUENCE [LARGE SCALE GENOMIC DNA]</scope>
    <source>
        <strain evidence="3">NA</strain>
    </source>
</reference>
<dbReference type="Proteomes" id="UP000004810">
    <property type="component" value="Unassembled WGS sequence"/>
</dbReference>
<accession>J9DQ62</accession>
<protein>
    <submittedName>
        <fullName evidence="2">Uncharacterized protein</fullName>
    </submittedName>
</protein>
<gene>
    <name evidence="2" type="ORF">WUBG_17413</name>
</gene>
<feature type="transmembrane region" description="Helical" evidence="1">
    <location>
        <begin position="29"/>
        <end position="54"/>
    </location>
</feature>